<feature type="repeat" description="NHL" evidence="2">
    <location>
        <begin position="1276"/>
        <end position="1312"/>
    </location>
</feature>
<protein>
    <submittedName>
        <fullName evidence="4">Choice-of-anchor D domain-containing protein</fullName>
    </submittedName>
</protein>
<dbReference type="InterPro" id="IPR024079">
    <property type="entry name" value="MetalloPept_cat_dom_sf"/>
</dbReference>
<dbReference type="SUPFAM" id="SSF55486">
    <property type="entry name" value="Metalloproteases ('zincins'), catalytic domain"/>
    <property type="match status" value="1"/>
</dbReference>
<evidence type="ECO:0000313" key="4">
    <source>
        <dbReference type="EMBL" id="XBH17683.1"/>
    </source>
</evidence>
<dbReference type="InterPro" id="IPR005543">
    <property type="entry name" value="PASTA_dom"/>
</dbReference>
<evidence type="ECO:0000256" key="2">
    <source>
        <dbReference type="PROSITE-ProRule" id="PRU00504"/>
    </source>
</evidence>
<dbReference type="InterPro" id="IPR011042">
    <property type="entry name" value="6-blade_b-propeller_TolB-like"/>
</dbReference>
<dbReference type="SUPFAM" id="SSF49899">
    <property type="entry name" value="Concanavalin A-like lectins/glucanases"/>
    <property type="match status" value="1"/>
</dbReference>
<dbReference type="PROSITE" id="PS51125">
    <property type="entry name" value="NHL"/>
    <property type="match status" value="6"/>
</dbReference>
<dbReference type="GO" id="GO:0008270">
    <property type="term" value="F:zinc ion binding"/>
    <property type="evidence" value="ECO:0007669"/>
    <property type="project" value="UniProtKB-KW"/>
</dbReference>
<dbReference type="Gene3D" id="3.30.160.710">
    <property type="match status" value="1"/>
</dbReference>
<organism evidence="4">
    <name type="scientific">Telmatobacter sp. DSM 110680</name>
    <dbReference type="NCBI Taxonomy" id="3036704"/>
    <lineage>
        <taxon>Bacteria</taxon>
        <taxon>Pseudomonadati</taxon>
        <taxon>Acidobacteriota</taxon>
        <taxon>Terriglobia</taxon>
        <taxon>Terriglobales</taxon>
        <taxon>Acidobacteriaceae</taxon>
        <taxon>Telmatobacter</taxon>
    </lineage>
</organism>
<dbReference type="CDD" id="cd06577">
    <property type="entry name" value="PASTA_pknB"/>
    <property type="match status" value="1"/>
</dbReference>
<dbReference type="Pfam" id="PF18998">
    <property type="entry name" value="Flg_new_2"/>
    <property type="match status" value="2"/>
</dbReference>
<dbReference type="InterPro" id="IPR044060">
    <property type="entry name" value="Bacterial_rp_domain"/>
</dbReference>
<feature type="repeat" description="NHL" evidence="2">
    <location>
        <begin position="1335"/>
        <end position="1371"/>
    </location>
</feature>
<gene>
    <name evidence="4" type="ORF">P8935_24350</name>
</gene>
<dbReference type="Gene3D" id="3.30.10.20">
    <property type="match status" value="1"/>
</dbReference>
<dbReference type="Gene3D" id="3.40.390.10">
    <property type="entry name" value="Collagenase (Catalytic Domain)"/>
    <property type="match status" value="1"/>
</dbReference>
<feature type="repeat" description="NHL" evidence="2">
    <location>
        <begin position="1223"/>
        <end position="1253"/>
    </location>
</feature>
<dbReference type="Pfam" id="PF03793">
    <property type="entry name" value="PASTA"/>
    <property type="match status" value="1"/>
</dbReference>
<dbReference type="Pfam" id="PF18676">
    <property type="entry name" value="MBG_2"/>
    <property type="match status" value="1"/>
</dbReference>
<evidence type="ECO:0000256" key="1">
    <source>
        <dbReference type="ARBA" id="ARBA00022737"/>
    </source>
</evidence>
<dbReference type="GO" id="GO:0008237">
    <property type="term" value="F:metallopeptidase activity"/>
    <property type="evidence" value="ECO:0007669"/>
    <property type="project" value="InterPro"/>
</dbReference>
<dbReference type="SUPFAM" id="SSF63829">
    <property type="entry name" value="Calcium-dependent phosphotriesterase"/>
    <property type="match status" value="1"/>
</dbReference>
<dbReference type="RefSeq" id="WP_348262908.1">
    <property type="nucleotide sequence ID" value="NZ_CP121196.1"/>
</dbReference>
<proteinExistence type="predicted"/>
<dbReference type="PANTHER" id="PTHR24104">
    <property type="entry name" value="E3 UBIQUITIN-PROTEIN LIGASE NHLRC1-RELATED"/>
    <property type="match status" value="1"/>
</dbReference>
<dbReference type="Gene3D" id="2.60.120.200">
    <property type="match status" value="1"/>
</dbReference>
<keyword evidence="1" id="KW-0677">Repeat</keyword>
<dbReference type="InterPro" id="IPR041286">
    <property type="entry name" value="MBG_2"/>
</dbReference>
<accession>A0AAU7DKS0</accession>
<feature type="repeat" description="NHL" evidence="2">
    <location>
        <begin position="1163"/>
        <end position="1193"/>
    </location>
</feature>
<feature type="repeat" description="NHL" evidence="2">
    <location>
        <begin position="1397"/>
        <end position="1427"/>
    </location>
</feature>
<dbReference type="Gene3D" id="2.120.10.30">
    <property type="entry name" value="TolB, C-terminal domain"/>
    <property type="match status" value="3"/>
</dbReference>
<dbReference type="SMART" id="SM00740">
    <property type="entry name" value="PASTA"/>
    <property type="match status" value="1"/>
</dbReference>
<dbReference type="InterPro" id="IPR012332">
    <property type="entry name" value="Autotransporter_pectin_lyase_C"/>
</dbReference>
<dbReference type="PROSITE" id="PS51178">
    <property type="entry name" value="PASTA"/>
    <property type="match status" value="1"/>
</dbReference>
<dbReference type="Gene3D" id="2.160.20.20">
    <property type="match status" value="1"/>
</dbReference>
<evidence type="ECO:0000259" key="3">
    <source>
        <dbReference type="PROSITE" id="PS51178"/>
    </source>
</evidence>
<sequence length="4059" mass="401435">MTNQSTGSASHVSVPSARLSGTFKNSGGKNPRSAGFLQHLIVALGGLVAFASHPSAAQQVTYYDFNTVSANPNLISTACTTNSAPSGVLFCFNNANGGLGFVQDNSYTTIIDPNATTGSAYALQLTQQNVQSQSSSVWYSTPQNVAGGFTAWYAFKITPGSSPYGDGLAFVIQNSLGGGTDTITNTFSTGGGLNILGGSGGGLGYAAIDNSVALEADTFADSFDPYDIFAGYYDDSHLALQSCGAGLANSPAHYTDNSVSPLVPTGCMVNLGGIYAIASYPTASSGAGRVTIADGSPHQVVVVYNGPNDSPANYIYVYLDPVFVPGTHTPVSGSTPIIAGPYNITNSINLNSGNAYIGFTAATGGSFQQNELMGFSFTPHGFGNINVCPSGQSTPSPCSNTLPVNFTFASSTTIGSVKVVTQGTTGLDFQQASGSTCSAAVTSCTVNVTFAPLAPGLRMGAVQLLDDSGNVLATQLIYGTGQAPELVYSPTISGGSILDGPSLENVVSIPGYAPPTFNARAMATDAAGDLFIADPTNGRVVELPANGTTSTVGVGLGSPQALAVDGAGSLFIADTGLQEVLAVPAGCTSSACQTVVYKAAVGAPAGVDPVGLTVDGMGDLFIADGIAGVIEIPAGCATSSCQISVGSGWSSPSGLAIDAAGDLFVADSGLGKVLEMPVGCTVNSCQIAVGSGWLYPHGVAVDAAGDVYVADSGLGGGEVLEVPAGCANNTCEVALLSGNVSYDVAVDAAGEVYVANATTNQVLKINQAGTQTPSETFPSEADGMVSSPQSFTILNAGTQTLNSSGMSFPYFWYQVDLNGNPPDCSTSFSLAPGQSCNFSLVFAAKDGGPGDPWVSAIWINDNNLNGSISTQQFLVDVSGIIPAIDYTLTVAEAGSGSGTVTDDSNQISCSGSNGSTTGTCSGSYENGTIVTLTANPAAGSTFAGWGGSCANAGMTPTCAVTVNGASNAIANFALVSNVTLSVTEVGTGSGTVADNLSRITCSQANGVITGTCTANYTSGTSVTLTATPSGNSIFAGWGGVCANSGANPTCNVTMNSASNATASFVAPGATQSGTLKPITAGVVYGQNGSFTSSTGYGVTSANSLYQPENLAVDSNGNLYVADLQNSRVLFYPAGSTTATRVYGQGGSFTTGGGNYDGVSADSLNNPYGIAVDNSGGLYVADENNNRVLYYSAGSTTATRVYGQNGNFTTNYQNMGGAPSANSLNGPQSVALDSNGNLYVADTLNSRVLFYPAGSTTATQVYGQAGDLTSAGPNLSGISASSLNNPFALTLDSSGNLYVADSDNNRVLFYPFGSTTATQVYGQNGSFTSGAANNAGVTASSLNNPQSVTLDSSGNLYVSDYNNNRVLFYPFGSTTATRVYGQGGSFTSSGAHTNANSLSNPAAVALDSSGNLYVADKSNNRVVEYGPFGNVNVCSSGQSSPAPCNNTITLSYSAPSATTFGATQVVTQGATGLDFTLGSGSTCVGSVSAGSSCLVNVKFAPLAPGLRMGAVQVLDNGGNSLASAQIYGAGQGPLLAIGSGTQTTVNTGNISLAKPNGVAVDAAGDVFIADSINQQVVKVAANGATSTLGVGLQYPQGLAVDGAGDLFIADNNLNTVVEVPAGCTNASCQKNLTGNPPGAQLGVAVDGLGDVFAASFNGEVVKVPANGGAPSVVYNPPGSNPIGLAADAKGDLFIADFGLAKVVEIPSGCASSSCQISVGTGWVQPEAVAVDAAGNIYVADEAPKVVEVPAGCNNSACQITISNLLAFGIAVDASGDIFIPEETGNQVVKISRSQTPSFSFATTKVDSTSTDSPQLVSIQNIGNQSLTGSLALNLGGGFTQNNSTDCASQFPLAPGAVCNESFSFTPPSATYFTGTAVFTDNTLNGNPPVAQTINLSGTGQTTQGVSMVVVPDVVGQTQTAAATPISGAGLVLGTVTTQSSDTVPSGSVISETPAAGTQVSVGSAVNLLVSTGQPQPPSPNPLLLENNYFVTGDYASAGVTLRGTGIGGVATGNITITSGGQGVPDGADIIDAFLYWETIENTASPSSANGTFRGYSITGQQIGTDIPNYTDGVLTGTLRMYRADVNLYFAAQANGVRYASGTHSVSLPDGGGSALPVTEGASLVVIYRVLSPNFPLKSVVIYDGSAVPTTAGMQVVQGFYDAVGGANGAGKNTNIFASGGTWNNSVNSVTLGQANQFNATLNTGSAYEAVILSTLVNNSDNDGILDAWKAGPAAGDFHAGQPGYYDVKSGSWVPLPGAKHGEKDLFVQLDYMCTTVNPDGSCASGPGLENLFPSPDISGNDPLAMVQQAFAASGVQLHLQIGNAVPEDTCTDAPGQPLCQFPSQPGVIGWKNSLEISKLWPRNLASCVTGGDCTTRFAYGQKDSYHYVLFGHSLAVPAWNTRYGTLTSIQVASGVTTISTADRGTGINQCPSRVTISGVLGNPSLNGVYNTTGCADSKTISLNTPGVPNWSYPNNSLPEPVIGLTSGTITSISGYSDLGGADSAVTLGLWLTAPNQDMSKKANVIAGTLFHEIGHTLGLSHGGLYYDGAIGNYVPTFEANCKPNYQSVMNYLFQLDLVGPSQAVAFSNQTLTTLNESSAGSISQLTDVSSAAATFPTSAWYVPVAPGISASPATRHCDGTPLAGDSSYRVDASIAPITPPWSNGQDINFDGQLNAQMRGFNDLTNMDLRQVGATGGEFASLASVLSFGSSAAPLNIGAGGNVVLGSGGTVALGSGGTVTLGSGGNVTLGSGGTITLGSGGNVTLGSGGNVTLGSGGVVTPGSSGIVTLGSGGNVTLGSGGTITLGSGGNVILGSGGTVTLGSGGTIALGNGGGTVTIPSTGGSYTLDSAGGTITLGSGGNVTLGSGGNVTLGSGGTIALGSGGNVTLGSGGNVTLGSGGTIALGSGGTVALGSGGNVTLGSGGTIALGSGGTVTLGSGGNVTLGSGGTVTLGSGGDLSGSGGNVTLGSGGNVTLGSGGTVTLGSGGNVTLGSGGNVTLGSGGTITLGSGGNVTLGSGGTVTLGSGGTVTPSGGSPVVIAAGGSYTFGSSGGIVALGSGGNVTLGSGGNVTLGSGGTITLGSGGTVTLGSGGNVTLGSGGVVALGSGGNVTLGSGGTIALGSGGNVTLGSGGTLSTELTYETANSVVRPPSAPTETPISQGVRVDWNAPVFGVVQTYTIYRSSNGATPIAIGSVSGNPPATEFIDTNPDLTSQTVVYTISTTLAPVTLDPTQRQSPPSPPAVLKNDQTINIGPLPSSVVLSATQTIVTATSMSGGNPNGLQVSFNAAGPCAIVNQSVTPIASGGVSSATVALNNTGSCTITASQPGTDVFNAANSVSGTFMILPAGSNTSAQTITFAPLQNSQYGNSFLLSASSSSGLQVSFAASGPCTTSGKIIGVGVCKITASAPGNGTYSAASATQSFIIYPAVLKVTANSFTITHGQSLPALTYTYSGFVNSETPAVVSGAPALSTTATSASNAGAYPITVSTGSLAAANYSFLYVSGTLTIQESGQTITFTTNPPASAAFNSIFTVAATSTSQLPVVFTSAGSCSNVGATFTMTNSTGTCSVIANQPGNTNYSAAPQVTKFVNATGPVVTVSPASINFGTVPQGSITTKGITVSNVGTAPVTINQPVLSIVQGGNSNEFVAVNLCPNPLAAGKSCTITIAFVAGPYYTPQSATLQIMDNAPGSPQPVMLSALVLIPQTITFVTNPPASAANKSSFTVAATGGASGNPVTFTSSGVCSITGTTPGTATYAMNSSTGSCSVIANQAGNSSYAAAAQVTKTVTATPIAQAITFTTNPPASAVYKSSFIVAATGGASGNPVTFTSSGACSNAGATYTMTSGMGTCSVIANQAGNASYAAAAPITKTVTATQAAQTITFTTNPPASAVYKSSFTVAATGGASGNPVTFTSSGACSNAGANYTMTSGAGTCSVTANQAGNSNYSAAAPVTKAVNAVYAVATLSPASLSFGTVTSGKSSSPKTVTLSNTGTTPLIIISIGFTGANPGNFVQTNTCPSASSSLAAGKSCTISVTFNSGGKAVSANLSVTDNTQAGTQTLSLSGN</sequence>
<dbReference type="Pfam" id="PF01436">
    <property type="entry name" value="NHL"/>
    <property type="match status" value="4"/>
</dbReference>
<dbReference type="Pfam" id="PF00139">
    <property type="entry name" value="Lectin_legB"/>
    <property type="match status" value="1"/>
</dbReference>
<dbReference type="InterPro" id="IPR001220">
    <property type="entry name" value="Legume_lectin_dom"/>
</dbReference>
<reference evidence="4" key="1">
    <citation type="submission" date="2023-03" db="EMBL/GenBank/DDBJ databases">
        <title>Edaphobacter sp.</title>
        <authorList>
            <person name="Huber K.J."/>
            <person name="Papendorf J."/>
            <person name="Pilke C."/>
            <person name="Bunk B."/>
            <person name="Sproeer C."/>
            <person name="Pester M."/>
        </authorList>
    </citation>
    <scope>NUCLEOTIDE SEQUENCE</scope>
    <source>
        <strain evidence="4">DSM 110680</strain>
    </source>
</reference>
<dbReference type="InterPro" id="IPR013320">
    <property type="entry name" value="ConA-like_dom_sf"/>
</dbReference>
<dbReference type="InterPro" id="IPR050952">
    <property type="entry name" value="TRIM-NHL_E3_ligases"/>
</dbReference>
<name>A0AAU7DKS0_9BACT</name>
<dbReference type="Gene3D" id="2.40.10.500">
    <property type="match status" value="6"/>
</dbReference>
<dbReference type="GO" id="GO:0030246">
    <property type="term" value="F:carbohydrate binding"/>
    <property type="evidence" value="ECO:0007669"/>
    <property type="project" value="InterPro"/>
</dbReference>
<dbReference type="EMBL" id="CP121196">
    <property type="protein sequence ID" value="XBH17683.1"/>
    <property type="molecule type" value="Genomic_DNA"/>
</dbReference>
<dbReference type="PANTHER" id="PTHR24104:SF25">
    <property type="entry name" value="PROTEIN LIN-41"/>
    <property type="match status" value="1"/>
</dbReference>
<dbReference type="GO" id="GO:0005737">
    <property type="term" value="C:cytoplasm"/>
    <property type="evidence" value="ECO:0007669"/>
    <property type="project" value="UniProtKB-SubCell"/>
</dbReference>
<dbReference type="NCBIfam" id="NF012200">
    <property type="entry name" value="choice_anch_D"/>
    <property type="match status" value="2"/>
</dbReference>
<dbReference type="Gene3D" id="2.60.40.10">
    <property type="entry name" value="Immunoglobulins"/>
    <property type="match status" value="4"/>
</dbReference>
<dbReference type="InterPro" id="IPR013783">
    <property type="entry name" value="Ig-like_fold"/>
</dbReference>
<feature type="domain" description="PASTA" evidence="3">
    <location>
        <begin position="1903"/>
        <end position="1970"/>
    </location>
</feature>
<dbReference type="InterPro" id="IPR001258">
    <property type="entry name" value="NHL_repeat"/>
</dbReference>
<dbReference type="CDD" id="cd05819">
    <property type="entry name" value="NHL"/>
    <property type="match status" value="1"/>
</dbReference>
<feature type="repeat" description="NHL" evidence="2">
    <location>
        <begin position="1551"/>
        <end position="1581"/>
    </location>
</feature>
<dbReference type="SUPFAM" id="SSF101898">
    <property type="entry name" value="NHL repeat"/>
    <property type="match status" value="2"/>
</dbReference>